<dbReference type="PANTHER" id="PTHR46869:SF6">
    <property type="entry name" value="C2H2-TYPE DOMAIN-CONTAINING PROTEIN"/>
    <property type="match status" value="1"/>
</dbReference>
<feature type="domain" description="C2H2-type" evidence="3">
    <location>
        <begin position="201"/>
        <end position="229"/>
    </location>
</feature>
<dbReference type="SMART" id="SM00355">
    <property type="entry name" value="ZnF_C2H2"/>
    <property type="match status" value="3"/>
</dbReference>
<keyword evidence="1" id="KW-0863">Zinc-finger</keyword>
<dbReference type="Gene3D" id="3.30.160.60">
    <property type="entry name" value="Classic Zinc Finger"/>
    <property type="match status" value="1"/>
</dbReference>
<feature type="domain" description="C2H2-type" evidence="3">
    <location>
        <begin position="60"/>
        <end position="82"/>
    </location>
</feature>
<evidence type="ECO:0000256" key="2">
    <source>
        <dbReference type="SAM" id="MobiDB-lite"/>
    </source>
</evidence>
<dbReference type="InterPro" id="IPR036236">
    <property type="entry name" value="Znf_C2H2_sf"/>
</dbReference>
<proteinExistence type="predicted"/>
<dbReference type="PANTHER" id="PTHR46869">
    <property type="entry name" value="C2H2-LIKE ZINC FINGER PROTEIN"/>
    <property type="match status" value="1"/>
</dbReference>
<dbReference type="Pfam" id="PF13912">
    <property type="entry name" value="zf-C2H2_6"/>
    <property type="match status" value="3"/>
</dbReference>
<evidence type="ECO:0000313" key="4">
    <source>
        <dbReference type="EnsemblPlants" id="Kaladp0026s0045.1.v1.1.CDS.1"/>
    </source>
</evidence>
<dbReference type="Gramene" id="Kaladp0026s0045.1.v1.1">
    <property type="protein sequence ID" value="Kaladp0026s0045.1.v1.1.CDS.1"/>
    <property type="gene ID" value="Kaladp0026s0045.v1.1"/>
</dbReference>
<accession>A0A7N0T8M6</accession>
<feature type="region of interest" description="Disordered" evidence="2">
    <location>
        <begin position="1"/>
        <end position="25"/>
    </location>
</feature>
<dbReference type="SUPFAM" id="SSF57667">
    <property type="entry name" value="beta-beta-alpha zinc fingers"/>
    <property type="match status" value="1"/>
</dbReference>
<dbReference type="InterPro" id="IPR013087">
    <property type="entry name" value="Znf_C2H2_type"/>
</dbReference>
<reference evidence="4" key="1">
    <citation type="submission" date="2021-01" db="UniProtKB">
        <authorList>
            <consortium name="EnsemblPlants"/>
        </authorList>
    </citation>
    <scope>IDENTIFICATION</scope>
</reference>
<dbReference type="GO" id="GO:0008270">
    <property type="term" value="F:zinc ion binding"/>
    <property type="evidence" value="ECO:0007669"/>
    <property type="project" value="UniProtKB-KW"/>
</dbReference>
<dbReference type="EnsemblPlants" id="Kaladp0026s0045.1.v1.1">
    <property type="protein sequence ID" value="Kaladp0026s0045.1.v1.1.CDS.1"/>
    <property type="gene ID" value="Kaladp0026s0045.v1.1"/>
</dbReference>
<keyword evidence="1" id="KW-0479">Metal-binding</keyword>
<keyword evidence="5" id="KW-1185">Reference proteome</keyword>
<evidence type="ECO:0000313" key="5">
    <source>
        <dbReference type="Proteomes" id="UP000594263"/>
    </source>
</evidence>
<dbReference type="Proteomes" id="UP000594263">
    <property type="component" value="Unplaced"/>
</dbReference>
<dbReference type="PROSITE" id="PS50157">
    <property type="entry name" value="ZINC_FINGER_C2H2_2"/>
    <property type="match status" value="3"/>
</dbReference>
<organism evidence="4 5">
    <name type="scientific">Kalanchoe fedtschenkoi</name>
    <name type="common">Lavender scallops</name>
    <name type="synonym">South American air plant</name>
    <dbReference type="NCBI Taxonomy" id="63787"/>
    <lineage>
        <taxon>Eukaryota</taxon>
        <taxon>Viridiplantae</taxon>
        <taxon>Streptophyta</taxon>
        <taxon>Embryophyta</taxon>
        <taxon>Tracheophyta</taxon>
        <taxon>Spermatophyta</taxon>
        <taxon>Magnoliopsida</taxon>
        <taxon>eudicotyledons</taxon>
        <taxon>Gunneridae</taxon>
        <taxon>Pentapetalae</taxon>
        <taxon>Saxifragales</taxon>
        <taxon>Crassulaceae</taxon>
        <taxon>Kalanchoe</taxon>
    </lineage>
</organism>
<name>A0A7N0T8M6_KALFE</name>
<dbReference type="AlphaFoldDB" id="A0A7N0T8M6"/>
<keyword evidence="1" id="KW-0862">Zinc</keyword>
<sequence>MKAAYGLRQNPKKSLRFSGSGSGSVPDQKMSCKICGKAFLTNRQLCGHMRHHTPGERQGIRCHQCAKNFGSIRALCGHMKSHRALDCTAFLTANGIRKRSRTPRFEVPGTHFDDSAVEDVAISLILLSEGLEFRVSENPGKVELVDSLKSNGSNDPLADLGTEDAKSLNAELDESVTVEPLSTEVRCDDAMPSVSCSKAKYSCQNCNRDFSSHQALGGHRSSRHKSRRCPSALKTETFHADHTPVAEPTPHDVQMDGLCLVGVTNFELLKRCNSVDVVPGASRCYGLLRL</sequence>
<feature type="domain" description="C2H2-type" evidence="3">
    <location>
        <begin position="30"/>
        <end position="57"/>
    </location>
</feature>
<evidence type="ECO:0000256" key="1">
    <source>
        <dbReference type="PROSITE-ProRule" id="PRU00042"/>
    </source>
</evidence>
<dbReference type="PROSITE" id="PS00028">
    <property type="entry name" value="ZINC_FINGER_C2H2_1"/>
    <property type="match status" value="3"/>
</dbReference>
<evidence type="ECO:0000259" key="3">
    <source>
        <dbReference type="PROSITE" id="PS50157"/>
    </source>
</evidence>
<protein>
    <recommendedName>
        <fullName evidence="3">C2H2-type domain-containing protein</fullName>
    </recommendedName>
</protein>